<evidence type="ECO:0000256" key="5">
    <source>
        <dbReference type="ARBA" id="ARBA00022723"/>
    </source>
</evidence>
<comment type="caution">
    <text evidence="17">The sequence shown here is derived from an EMBL/GenBank/DDBJ whole genome shotgun (WGS) entry which is preliminary data.</text>
</comment>
<dbReference type="SUPFAM" id="SSF63737">
    <property type="entry name" value="Leukotriene A4 hydrolase N-terminal domain"/>
    <property type="match status" value="1"/>
</dbReference>
<keyword evidence="13" id="KW-0732">Signal</keyword>
<feature type="domain" description="Peptidase M1 membrane alanine aminopeptidase" evidence="14">
    <location>
        <begin position="284"/>
        <end position="468"/>
    </location>
</feature>
<reference evidence="17" key="1">
    <citation type="journal article" date="2023" name="Insect Mol. Biol.">
        <title>Genome sequencing provides insights into the evolution of gene families encoding plant cell wall-degrading enzymes in longhorned beetles.</title>
        <authorList>
            <person name="Shin N.R."/>
            <person name="Okamura Y."/>
            <person name="Kirsch R."/>
            <person name="Pauchet Y."/>
        </authorList>
    </citation>
    <scope>NUCLEOTIDE SEQUENCE</scope>
    <source>
        <strain evidence="17">AMC_N1</strain>
    </source>
</reference>
<dbReference type="InterPro" id="IPR045357">
    <property type="entry name" value="Aminopeptidase_N-like_N"/>
</dbReference>
<evidence type="ECO:0000313" key="18">
    <source>
        <dbReference type="Proteomes" id="UP001162162"/>
    </source>
</evidence>
<dbReference type="EC" id="3.4.11.-" evidence="12"/>
<dbReference type="Gene3D" id="1.25.50.20">
    <property type="match status" value="1"/>
</dbReference>
<dbReference type="AlphaFoldDB" id="A0AAV8Z8Q4"/>
<dbReference type="GO" id="GO:0005737">
    <property type="term" value="C:cytoplasm"/>
    <property type="evidence" value="ECO:0007669"/>
    <property type="project" value="TreeGrafter"/>
</dbReference>
<evidence type="ECO:0000256" key="6">
    <source>
        <dbReference type="ARBA" id="ARBA00022801"/>
    </source>
</evidence>
<evidence type="ECO:0000313" key="17">
    <source>
        <dbReference type="EMBL" id="KAJ8960571.1"/>
    </source>
</evidence>
<dbReference type="GO" id="GO:0005886">
    <property type="term" value="C:plasma membrane"/>
    <property type="evidence" value="ECO:0007669"/>
    <property type="project" value="UniProtKB-SubCell"/>
</dbReference>
<dbReference type="InterPro" id="IPR050344">
    <property type="entry name" value="Peptidase_M1_aminopeptidases"/>
</dbReference>
<dbReference type="Gene3D" id="2.60.40.1730">
    <property type="entry name" value="tricorn interacting facor f3 domain"/>
    <property type="match status" value="1"/>
</dbReference>
<keyword evidence="7 10" id="KW-0862">Zinc</keyword>
<proteinExistence type="inferred from homology"/>
<dbReference type="GO" id="GO:0008270">
    <property type="term" value="F:zinc ion binding"/>
    <property type="evidence" value="ECO:0007669"/>
    <property type="project" value="UniProtKB-UniRule"/>
</dbReference>
<name>A0AAV8Z8Q4_9CUCU</name>
<comment type="subcellular location">
    <subcellularLocation>
        <location evidence="1">Cell membrane</location>
        <topology evidence="1">Lipid-anchor</topology>
        <topology evidence="1">GPI-anchor</topology>
    </subcellularLocation>
</comment>
<keyword evidence="12" id="KW-0031">Aminopeptidase</keyword>
<evidence type="ECO:0000256" key="8">
    <source>
        <dbReference type="ARBA" id="ARBA00023049"/>
    </source>
</evidence>
<protein>
    <recommendedName>
        <fullName evidence="12">Aminopeptidase</fullName>
        <ecNumber evidence="12">3.4.11.-</ecNumber>
    </recommendedName>
</protein>
<evidence type="ECO:0000256" key="10">
    <source>
        <dbReference type="PIRSR" id="PIRSR634016-3"/>
    </source>
</evidence>
<comment type="similarity">
    <text evidence="2 12">Belongs to the peptidase M1 family.</text>
</comment>
<dbReference type="GO" id="GO:0006508">
    <property type="term" value="P:proteolysis"/>
    <property type="evidence" value="ECO:0007669"/>
    <property type="project" value="UniProtKB-KW"/>
</dbReference>
<evidence type="ECO:0000259" key="15">
    <source>
        <dbReference type="Pfam" id="PF11838"/>
    </source>
</evidence>
<dbReference type="GO" id="GO:0042277">
    <property type="term" value="F:peptide binding"/>
    <property type="evidence" value="ECO:0007669"/>
    <property type="project" value="TreeGrafter"/>
</dbReference>
<evidence type="ECO:0000256" key="7">
    <source>
        <dbReference type="ARBA" id="ARBA00022833"/>
    </source>
</evidence>
<dbReference type="Gene3D" id="1.10.390.10">
    <property type="entry name" value="Neutral Protease Domain 2"/>
    <property type="match status" value="1"/>
</dbReference>
<evidence type="ECO:0000256" key="11">
    <source>
        <dbReference type="PIRSR" id="PIRSR634016-4"/>
    </source>
</evidence>
<keyword evidence="5 10" id="KW-0479">Metal-binding</keyword>
<keyword evidence="4 12" id="KW-0645">Protease</keyword>
<keyword evidence="3" id="KW-0336">GPI-anchor</keyword>
<sequence>MTNMLSPTYLLPFLLLAATAASAENDTEKYRLPKNIIPSHYSLDLVIDPDNSTFSGFVEITLTATNATNGTIKLHASPNHLTLKGYALLDYSLECNATSVDKDAEIVTFTCPQGSLDGQHKLLVEFNGTLAEGDTTNGIYKSSYLENEEQQVVVATRFLPIYARRAFPCFDEPSLKATFDIFITRPASYGALSNMPQEESFQISADQLQSKFVTTPKMSTYLVAFVVSKFDASVKVRRGNETYSIYTRSSVKDRLEVATTYATSLIDTLVEMTGISYDSLGDEQLVQVVLPNTLGGTVENLGLVTYSEEDLLNEQYIIGHKEKQRIVMNMANQLAQQWFGDYVSPRWWSDTWLQEGFGTFFQYYIPDLIADEDFELEQQFVLDVLQSELEKDGVFSRPLYDDEDDINTLTDEKNEFNDISYYKGACIVRMIKGMAGEDYFKEALQKYLKKYHYNTTSTQELLQIITETAVDVYTTDFAIRTWLEQPGYPLLTANYTHQYNTSFIQISQEPFGGNSSNSTGDSKWYIPVSYTTADERDFSIAMKNLLVPGYKNRIYGVKNTSWIIFNMQRHGYYRVNYDDGLWDLIIKAMNNEEERNTIHALNRAQLIDDIFVLARMARVSFQRAFDLAEYLRNETDYYPWATAVKTLKSLADRLTDDETHYLLLNTTARWWKSAMSIERAAPSKHIDYIKEAFILEWSCKFEQVDCYNYAKEQFRKYKDTTMVSNNDMRATVFCYALRNSSKPLEDYEFLFSKYVASTSVDERNDLITGMGCSLDDTVISTYLNETLADDSRIRREDVIAVYRSLYSSSEIGLEAVLTFAFNTAPDMVAKYEGMRVLTSIFLGTAPILRTPKQRGLINQIVDYYSEIDDILVSDWSVYYAVQYTLLLSKTYGDTIKTILQEKIPTQGANHLQPTYFVSGVLTLIVAYFTSC</sequence>
<evidence type="ECO:0000256" key="9">
    <source>
        <dbReference type="ARBA" id="ARBA00023288"/>
    </source>
</evidence>
<accession>A0AAV8Z8Q4</accession>
<dbReference type="SUPFAM" id="SSF55486">
    <property type="entry name" value="Metalloproteases ('zincins'), catalytic domain"/>
    <property type="match status" value="1"/>
</dbReference>
<dbReference type="Pfam" id="PF17900">
    <property type="entry name" value="Peptidase_M1_N"/>
    <property type="match status" value="1"/>
</dbReference>
<gene>
    <name evidence="17" type="ORF">NQ318_013860</name>
</gene>
<dbReference type="Gene3D" id="2.60.40.1910">
    <property type="match status" value="1"/>
</dbReference>
<feature type="domain" description="Aminopeptidase N-like N-terminal" evidence="16">
    <location>
        <begin position="38"/>
        <end position="222"/>
    </location>
</feature>
<dbReference type="Proteomes" id="UP001162162">
    <property type="component" value="Unassembled WGS sequence"/>
</dbReference>
<dbReference type="EMBL" id="JAPWTK010000008">
    <property type="protein sequence ID" value="KAJ8960571.1"/>
    <property type="molecule type" value="Genomic_DNA"/>
</dbReference>
<evidence type="ECO:0000256" key="13">
    <source>
        <dbReference type="SAM" id="SignalP"/>
    </source>
</evidence>
<dbReference type="InterPro" id="IPR042097">
    <property type="entry name" value="Aminopeptidase_N-like_N_sf"/>
</dbReference>
<dbReference type="GO" id="GO:0098552">
    <property type="term" value="C:side of membrane"/>
    <property type="evidence" value="ECO:0007669"/>
    <property type="project" value="UniProtKB-KW"/>
</dbReference>
<evidence type="ECO:0000256" key="4">
    <source>
        <dbReference type="ARBA" id="ARBA00022670"/>
    </source>
</evidence>
<dbReference type="InterPro" id="IPR014782">
    <property type="entry name" value="Peptidase_M1_dom"/>
</dbReference>
<dbReference type="Pfam" id="PF11838">
    <property type="entry name" value="ERAP1_C"/>
    <property type="match status" value="1"/>
</dbReference>
<keyword evidence="8 12" id="KW-0482">Metalloprotease</keyword>
<evidence type="ECO:0000256" key="1">
    <source>
        <dbReference type="ARBA" id="ARBA00004609"/>
    </source>
</evidence>
<keyword evidence="18" id="KW-1185">Reference proteome</keyword>
<evidence type="ECO:0000259" key="14">
    <source>
        <dbReference type="Pfam" id="PF01433"/>
    </source>
</evidence>
<feature type="domain" description="ERAP1-like C-terminal" evidence="15">
    <location>
        <begin position="562"/>
        <end position="859"/>
    </location>
</feature>
<dbReference type="PANTHER" id="PTHR11533">
    <property type="entry name" value="PROTEASE M1 ZINC METALLOPROTEASE"/>
    <property type="match status" value="1"/>
</dbReference>
<feature type="site" description="Transition state stabilizer" evidence="11">
    <location>
        <position position="421"/>
    </location>
</feature>
<keyword evidence="9" id="KW-0449">Lipoprotein</keyword>
<feature type="chain" id="PRO_5043989910" description="Aminopeptidase" evidence="13">
    <location>
        <begin position="24"/>
        <end position="931"/>
    </location>
</feature>
<keyword evidence="3" id="KW-0325">Glycoprotein</keyword>
<keyword evidence="3" id="KW-0472">Membrane</keyword>
<comment type="cofactor">
    <cofactor evidence="10 12">
        <name>Zn(2+)</name>
        <dbReference type="ChEBI" id="CHEBI:29105"/>
    </cofactor>
    <text evidence="10 12">Binds 1 zinc ion per subunit.</text>
</comment>
<evidence type="ECO:0000259" key="16">
    <source>
        <dbReference type="Pfam" id="PF17900"/>
    </source>
</evidence>
<dbReference type="InterPro" id="IPR001930">
    <property type="entry name" value="Peptidase_M1"/>
</dbReference>
<dbReference type="InterPro" id="IPR027268">
    <property type="entry name" value="Peptidase_M4/M1_CTD_sf"/>
</dbReference>
<evidence type="ECO:0000256" key="2">
    <source>
        <dbReference type="ARBA" id="ARBA00010136"/>
    </source>
</evidence>
<dbReference type="PANTHER" id="PTHR11533:SF301">
    <property type="entry name" value="AMINOPEPTIDASE"/>
    <property type="match status" value="1"/>
</dbReference>
<dbReference type="InterPro" id="IPR034016">
    <property type="entry name" value="M1_APN-typ"/>
</dbReference>
<evidence type="ECO:0000256" key="12">
    <source>
        <dbReference type="RuleBase" id="RU364040"/>
    </source>
</evidence>
<dbReference type="GO" id="GO:0043171">
    <property type="term" value="P:peptide catabolic process"/>
    <property type="evidence" value="ECO:0007669"/>
    <property type="project" value="TreeGrafter"/>
</dbReference>
<dbReference type="InterPro" id="IPR024571">
    <property type="entry name" value="ERAP1-like_C_dom"/>
</dbReference>
<keyword evidence="6 12" id="KW-0378">Hydrolase</keyword>
<evidence type="ECO:0000256" key="3">
    <source>
        <dbReference type="ARBA" id="ARBA00022622"/>
    </source>
</evidence>
<organism evidence="17 18">
    <name type="scientific">Aromia moschata</name>
    <dbReference type="NCBI Taxonomy" id="1265417"/>
    <lineage>
        <taxon>Eukaryota</taxon>
        <taxon>Metazoa</taxon>
        <taxon>Ecdysozoa</taxon>
        <taxon>Arthropoda</taxon>
        <taxon>Hexapoda</taxon>
        <taxon>Insecta</taxon>
        <taxon>Pterygota</taxon>
        <taxon>Neoptera</taxon>
        <taxon>Endopterygota</taxon>
        <taxon>Coleoptera</taxon>
        <taxon>Polyphaga</taxon>
        <taxon>Cucujiformia</taxon>
        <taxon>Chrysomeloidea</taxon>
        <taxon>Cerambycidae</taxon>
        <taxon>Cerambycinae</taxon>
        <taxon>Callichromatini</taxon>
        <taxon>Aromia</taxon>
    </lineage>
</organism>
<dbReference type="PRINTS" id="PR00756">
    <property type="entry name" value="ALADIPTASE"/>
</dbReference>
<feature type="binding site" evidence="10">
    <location>
        <position position="355"/>
    </location>
    <ligand>
        <name>Zn(2+)</name>
        <dbReference type="ChEBI" id="CHEBI:29105"/>
        <note>catalytic</note>
    </ligand>
</feature>
<feature type="signal peptide" evidence="13">
    <location>
        <begin position="1"/>
        <end position="23"/>
    </location>
</feature>
<dbReference type="GO" id="GO:0005615">
    <property type="term" value="C:extracellular space"/>
    <property type="evidence" value="ECO:0007669"/>
    <property type="project" value="TreeGrafter"/>
</dbReference>
<dbReference type="Pfam" id="PF01433">
    <property type="entry name" value="Peptidase_M1"/>
    <property type="match status" value="1"/>
</dbReference>
<dbReference type="CDD" id="cd09601">
    <property type="entry name" value="M1_APN-Q_like"/>
    <property type="match status" value="1"/>
</dbReference>
<dbReference type="GO" id="GO:0070006">
    <property type="term" value="F:metalloaminopeptidase activity"/>
    <property type="evidence" value="ECO:0007669"/>
    <property type="project" value="TreeGrafter"/>
</dbReference>